<sequence length="85" mass="9965">MCRSSPRLVPQKSGDRLKDDCRYATKLSTLLRAGELTPVYVPNNEDEAMRDFVRARVDVRKALRKVKQQINVFLLPLYESKREKR</sequence>
<gene>
    <name evidence="1" type="ORF">DSCA_36360</name>
</gene>
<protein>
    <submittedName>
        <fullName evidence="1">Uncharacterized protein</fullName>
    </submittedName>
</protein>
<keyword evidence="2" id="KW-1185">Reference proteome</keyword>
<evidence type="ECO:0000313" key="2">
    <source>
        <dbReference type="Proteomes" id="UP000427906"/>
    </source>
</evidence>
<dbReference type="KEGG" id="dalk:DSCA_36360"/>
<reference evidence="1 2" key="1">
    <citation type="submission" date="2019-11" db="EMBL/GenBank/DDBJ databases">
        <title>Comparative genomics of hydrocarbon-degrading Desulfosarcina strains.</title>
        <authorList>
            <person name="Watanabe M."/>
            <person name="Kojima H."/>
            <person name="Fukui M."/>
        </authorList>
    </citation>
    <scope>NUCLEOTIDE SEQUENCE [LARGE SCALE GENOMIC DNA]</scope>
    <source>
        <strain evidence="1 2">PL12</strain>
    </source>
</reference>
<name>A0A5K7YKG3_9BACT</name>
<evidence type="ECO:0000313" key="1">
    <source>
        <dbReference type="EMBL" id="BBO69706.1"/>
    </source>
</evidence>
<organism evidence="1 2">
    <name type="scientific">Desulfosarcina alkanivorans</name>
    <dbReference type="NCBI Taxonomy" id="571177"/>
    <lineage>
        <taxon>Bacteria</taxon>
        <taxon>Pseudomonadati</taxon>
        <taxon>Thermodesulfobacteriota</taxon>
        <taxon>Desulfobacteria</taxon>
        <taxon>Desulfobacterales</taxon>
        <taxon>Desulfosarcinaceae</taxon>
        <taxon>Desulfosarcina</taxon>
    </lineage>
</organism>
<dbReference type="EMBL" id="AP021874">
    <property type="protein sequence ID" value="BBO69706.1"/>
    <property type="molecule type" value="Genomic_DNA"/>
</dbReference>
<dbReference type="AlphaFoldDB" id="A0A5K7YKG3"/>
<dbReference type="Proteomes" id="UP000427906">
    <property type="component" value="Chromosome"/>
</dbReference>
<proteinExistence type="predicted"/>
<accession>A0A5K7YKG3</accession>